<accession>A0A1H4DW96</accession>
<evidence type="ECO:0000256" key="3">
    <source>
        <dbReference type="RuleBase" id="RU004409"/>
    </source>
</evidence>
<dbReference type="Pfam" id="PF04353">
    <property type="entry name" value="Rsd_AlgQ"/>
    <property type="match status" value="1"/>
</dbReference>
<evidence type="ECO:0000313" key="5">
    <source>
        <dbReference type="Proteomes" id="UP000242469"/>
    </source>
</evidence>
<dbReference type="Gene3D" id="1.20.120.1370">
    <property type="entry name" value="Regulator of RNA polymerase sigma(70) subunit, domain 4"/>
    <property type="match status" value="1"/>
</dbReference>
<proteinExistence type="inferred from homology"/>
<dbReference type="AlphaFoldDB" id="A0A1H4DW96"/>
<dbReference type="NCBIfam" id="NF008723">
    <property type="entry name" value="PRK11718.1"/>
    <property type="match status" value="1"/>
</dbReference>
<dbReference type="PIRSF" id="PIRSF016548">
    <property type="entry name" value="Rsd_AlgQ"/>
    <property type="match status" value="1"/>
</dbReference>
<name>A0A1H4DW96_9GAMM</name>
<sequence>MLEKCRDAKERWGGVSTIIDHWLEERQQLISVFVSLQGQEAGAPLNSSLSEFCVLLMDYLSSGHFEVYEQLLREGSEFADGSLERSQAIFPKIQPSTDASLDFNDHYGKLERPTLRQLCQLSKDLSALGEALEERFELEDQLIETLHNAHKDMV</sequence>
<dbReference type="EMBL" id="FNRJ01000007">
    <property type="protein sequence ID" value="SEA76472.1"/>
    <property type="molecule type" value="Genomic_DNA"/>
</dbReference>
<reference evidence="5" key="1">
    <citation type="submission" date="2016-10" db="EMBL/GenBank/DDBJ databases">
        <authorList>
            <person name="Varghese N."/>
            <person name="Submissions S."/>
        </authorList>
    </citation>
    <scope>NUCLEOTIDE SEQUENCE [LARGE SCALE GENOMIC DNA]</scope>
    <source>
        <strain evidence="5">DSM 11526</strain>
    </source>
</reference>
<keyword evidence="1 3" id="KW-0805">Transcription regulation</keyword>
<comment type="similarity">
    <text evidence="3">Belongs to the Rsd/AlgQ family.</text>
</comment>
<gene>
    <name evidence="4" type="ORF">SAMN02745729_10721</name>
</gene>
<dbReference type="InterPro" id="IPR007448">
    <property type="entry name" value="Sigma70_reg_Rsd_AlgQ"/>
</dbReference>
<dbReference type="InterPro" id="IPR038309">
    <property type="entry name" value="Rsd/AlgQ_sf"/>
</dbReference>
<dbReference type="Proteomes" id="UP000242469">
    <property type="component" value="Unassembled WGS sequence"/>
</dbReference>
<organism evidence="4 5">
    <name type="scientific">Marinobacterium iners DSM 11526</name>
    <dbReference type="NCBI Taxonomy" id="1122198"/>
    <lineage>
        <taxon>Bacteria</taxon>
        <taxon>Pseudomonadati</taxon>
        <taxon>Pseudomonadota</taxon>
        <taxon>Gammaproteobacteria</taxon>
        <taxon>Oceanospirillales</taxon>
        <taxon>Oceanospirillaceae</taxon>
        <taxon>Marinobacterium</taxon>
    </lineage>
</organism>
<dbReference type="OrthoDB" id="5567237at2"/>
<dbReference type="STRING" id="1122198.SAMN02745729_10721"/>
<evidence type="ECO:0000256" key="1">
    <source>
        <dbReference type="ARBA" id="ARBA00023015"/>
    </source>
</evidence>
<keyword evidence="5" id="KW-1185">Reference proteome</keyword>
<keyword evidence="2 3" id="KW-0804">Transcription</keyword>
<dbReference type="GO" id="GO:0006355">
    <property type="term" value="P:regulation of DNA-templated transcription"/>
    <property type="evidence" value="ECO:0007669"/>
    <property type="project" value="InterPro"/>
</dbReference>
<dbReference type="RefSeq" id="WP_091826265.1">
    <property type="nucleotide sequence ID" value="NZ_FNRJ01000007.1"/>
</dbReference>
<evidence type="ECO:0000313" key="4">
    <source>
        <dbReference type="EMBL" id="SEA76472.1"/>
    </source>
</evidence>
<protein>
    <submittedName>
        <fullName evidence="4">Regulator of sigma D</fullName>
    </submittedName>
</protein>
<evidence type="ECO:0000256" key="2">
    <source>
        <dbReference type="ARBA" id="ARBA00023163"/>
    </source>
</evidence>